<feature type="non-terminal residue" evidence="11">
    <location>
        <position position="930"/>
    </location>
</feature>
<evidence type="ECO:0000256" key="1">
    <source>
        <dbReference type="ARBA" id="ARBA00001947"/>
    </source>
</evidence>
<dbReference type="InterPro" id="IPR008969">
    <property type="entry name" value="CarboxyPept-like_regulatory"/>
</dbReference>
<dbReference type="SUPFAM" id="SSF49464">
    <property type="entry name" value="Carboxypeptidase regulatory domain-like"/>
    <property type="match status" value="2"/>
</dbReference>
<dbReference type="GO" id="GO:0016485">
    <property type="term" value="P:protein processing"/>
    <property type="evidence" value="ECO:0007669"/>
    <property type="project" value="TreeGrafter"/>
</dbReference>
<comment type="cofactor">
    <cofactor evidence="1">
        <name>Zn(2+)</name>
        <dbReference type="ChEBI" id="CHEBI:29105"/>
    </cofactor>
</comment>
<dbReference type="PRINTS" id="PR00765">
    <property type="entry name" value="CRBOXYPTASEA"/>
</dbReference>
<dbReference type="FunFam" id="3.40.630.10:FF:000020">
    <property type="entry name" value="Carboxypeptidase D"/>
    <property type="match status" value="2"/>
</dbReference>
<protein>
    <recommendedName>
        <fullName evidence="10">Peptidase M14 domain-containing protein</fullName>
    </recommendedName>
</protein>
<dbReference type="CDD" id="cd11308">
    <property type="entry name" value="Peptidase_M14NE-CP-C_like"/>
    <property type="match status" value="2"/>
</dbReference>
<evidence type="ECO:0000256" key="3">
    <source>
        <dbReference type="ARBA" id="ARBA00022645"/>
    </source>
</evidence>
<dbReference type="PROSITE" id="PS00133">
    <property type="entry name" value="CARBOXYPEPT_ZN_2"/>
    <property type="match status" value="1"/>
</dbReference>
<dbReference type="GO" id="GO:0004181">
    <property type="term" value="F:metallocarboxypeptidase activity"/>
    <property type="evidence" value="ECO:0007669"/>
    <property type="project" value="InterPro"/>
</dbReference>
<evidence type="ECO:0000256" key="8">
    <source>
        <dbReference type="ARBA" id="ARBA00023180"/>
    </source>
</evidence>
<dbReference type="OrthoDB" id="10249045at2759"/>
<dbReference type="HOGENOM" id="CLU_002495_1_1_1"/>
<accession>N6T4K5</accession>
<evidence type="ECO:0000256" key="2">
    <source>
        <dbReference type="ARBA" id="ARBA00005988"/>
    </source>
</evidence>
<dbReference type="Pfam" id="PF00246">
    <property type="entry name" value="Peptidase_M14"/>
    <property type="match status" value="2"/>
</dbReference>
<gene>
    <name evidence="11" type="ORF">YQE_08368</name>
</gene>
<keyword evidence="8" id="KW-0325">Glycoprotein</keyword>
<keyword evidence="4" id="KW-0645">Protease</keyword>
<feature type="domain" description="Peptidase M14" evidence="10">
    <location>
        <begin position="463"/>
        <end position="786"/>
    </location>
</feature>
<keyword evidence="3" id="KW-0121">Carboxypeptidase</keyword>
<comment type="similarity">
    <text evidence="2 9">Belongs to the peptidase M14 family.</text>
</comment>
<evidence type="ECO:0000256" key="7">
    <source>
        <dbReference type="ARBA" id="ARBA00022833"/>
    </source>
</evidence>
<dbReference type="CDD" id="cd03858">
    <property type="entry name" value="M14_CP_N-E_like"/>
    <property type="match status" value="1"/>
</dbReference>
<organism evidence="11">
    <name type="scientific">Dendroctonus ponderosae</name>
    <name type="common">Mountain pine beetle</name>
    <dbReference type="NCBI Taxonomy" id="77166"/>
    <lineage>
        <taxon>Eukaryota</taxon>
        <taxon>Metazoa</taxon>
        <taxon>Ecdysozoa</taxon>
        <taxon>Arthropoda</taxon>
        <taxon>Hexapoda</taxon>
        <taxon>Insecta</taxon>
        <taxon>Pterygota</taxon>
        <taxon>Neoptera</taxon>
        <taxon>Endopterygota</taxon>
        <taxon>Coleoptera</taxon>
        <taxon>Polyphaga</taxon>
        <taxon>Cucujiformia</taxon>
        <taxon>Curculionidae</taxon>
        <taxon>Scolytinae</taxon>
        <taxon>Dendroctonus</taxon>
    </lineage>
</organism>
<keyword evidence="7" id="KW-0862">Zinc</keyword>
<dbReference type="CDD" id="cd03868">
    <property type="entry name" value="M14_CPD_I"/>
    <property type="match status" value="1"/>
</dbReference>
<feature type="domain" description="Peptidase M14" evidence="10">
    <location>
        <begin position="33"/>
        <end position="329"/>
    </location>
</feature>
<evidence type="ECO:0000259" key="10">
    <source>
        <dbReference type="PROSITE" id="PS52035"/>
    </source>
</evidence>
<dbReference type="GO" id="GO:0006518">
    <property type="term" value="P:peptide metabolic process"/>
    <property type="evidence" value="ECO:0007669"/>
    <property type="project" value="TreeGrafter"/>
</dbReference>
<dbReference type="InterPro" id="IPR057247">
    <property type="entry name" value="CARBOXYPEPT_ZN_2"/>
</dbReference>
<evidence type="ECO:0000313" key="11">
    <source>
        <dbReference type="EMBL" id="ENN75054.1"/>
    </source>
</evidence>
<keyword evidence="5" id="KW-0479">Metal-binding</keyword>
<dbReference type="AlphaFoldDB" id="N6T4K5"/>
<keyword evidence="6" id="KW-0378">Hydrolase</keyword>
<evidence type="ECO:0000256" key="5">
    <source>
        <dbReference type="ARBA" id="ARBA00022723"/>
    </source>
</evidence>
<dbReference type="InterPro" id="IPR057246">
    <property type="entry name" value="CARBOXYPEPT_ZN_1"/>
</dbReference>
<evidence type="ECO:0000256" key="9">
    <source>
        <dbReference type="PROSITE-ProRule" id="PRU01379"/>
    </source>
</evidence>
<name>N6T4K5_DENPD</name>
<dbReference type="GO" id="GO:0008270">
    <property type="term" value="F:zinc ion binding"/>
    <property type="evidence" value="ECO:0007669"/>
    <property type="project" value="InterPro"/>
</dbReference>
<feature type="non-terminal residue" evidence="11">
    <location>
        <position position="1"/>
    </location>
</feature>
<dbReference type="Gene3D" id="3.40.630.10">
    <property type="entry name" value="Zn peptidases"/>
    <property type="match status" value="2"/>
</dbReference>
<feature type="active site" description="Proton donor/acceptor" evidence="9">
    <location>
        <position position="299"/>
    </location>
</feature>
<sequence>MIKILVLLCIGRQLVQAVPLSPTEVEDFLIDPRYYSYDELTNAFRKLETENSQIAKLVSVGRSVKNRELWALHINANVHNRTLLTPMFKYVGNMHGDESIGRQLLIYLAEYLILNYGKVERVTQLVNDTDIFLMPSMNPDGYESSQEGLCESKPRYVGRENENSVDLNRDFPDQFEPHRAGTILSGRQPETVAMMTWIISRPFVLSGNLHGGAVVASYPYDDSNAGVQCCRESKSPDNEIFKQLALVYSDRHSIMKTGKACKNDNFPQGITNGAYWYEVRGGMQDFNYVKSNCFEVTFELSCCKYPPAQTLPQEWATNKESLLSFMEAVHWGVKGRLVMNEHGDPVLDADVVVKGIDHNITTSNRGEFWRLLLPGKYSIYASAFGYSPSDTVEVEVAPGKTTIQNFTIKLETQQGNELRTNNGAIGGDRWYWGARVSAANQRQHFRLRPIRFHGSGPEAVPTPPLRCLGAVPAVLQLHLPQHYPPLFHREISPRAGVVRFRAQLHSWPTRSRFAGKPEFKYVANMHGNEVVGRELLLYLIKYMCERYGTDARITSLLDTTRIHLMPSMNPDGYEMAQEGDASSNQGRSNAANVDLNRNFPDQFGVNSVGPTRPQIVQQSLIHPPLQFNRFLEPETQLMMRWISSEPFVLSANLHNGALVANYPFDDSPPGAPLRTSNPSPDNGLFQHLAAVYSNTHALNRVCLKAHRSMHEGKPCPMFPKEIFEGGITNGAKWYQVTGGMQDWNYLVAGCMELTLEIGCYKYPFAKDLPQYWMDNREALISFMEQVHIGVHGFVTSTIGTKIPHAEVVVEGNKHTVATAKDGDYWRLLLPGAYNITFTARGYEPYTAQIVVPDSGSLELSPALMKDDPQHWASAYDFGVEKNVFNPRYHSSAELNYILSSLENEFPNSAEFHGGDDLVSMLIRWLKITKN</sequence>
<evidence type="ECO:0000256" key="4">
    <source>
        <dbReference type="ARBA" id="ARBA00022670"/>
    </source>
</evidence>
<dbReference type="InterPro" id="IPR050753">
    <property type="entry name" value="Peptidase_M14_domain"/>
</dbReference>
<dbReference type="MEROPS" id="M14.037"/>
<dbReference type="PANTHER" id="PTHR11532">
    <property type="entry name" value="PROTEASE M14 CARBOXYPEPTIDASE"/>
    <property type="match status" value="1"/>
</dbReference>
<dbReference type="OMA" id="WAVEITH"/>
<dbReference type="PANTHER" id="PTHR11532:SF57">
    <property type="entry name" value="CARBOXYPEPTIDASE D, B"/>
    <property type="match status" value="1"/>
</dbReference>
<dbReference type="Gene3D" id="2.60.40.1120">
    <property type="entry name" value="Carboxypeptidase-like, regulatory domain"/>
    <property type="match status" value="2"/>
</dbReference>
<dbReference type="GO" id="GO:0005615">
    <property type="term" value="C:extracellular space"/>
    <property type="evidence" value="ECO:0007669"/>
    <property type="project" value="TreeGrafter"/>
</dbReference>
<dbReference type="EMBL" id="KB741021">
    <property type="protein sequence ID" value="ENN75054.1"/>
    <property type="molecule type" value="Genomic_DNA"/>
</dbReference>
<dbReference type="PROSITE" id="PS52035">
    <property type="entry name" value="PEPTIDASE_M14"/>
    <property type="match status" value="2"/>
</dbReference>
<dbReference type="Pfam" id="PF13620">
    <property type="entry name" value="CarboxypepD_reg"/>
    <property type="match status" value="2"/>
</dbReference>
<feature type="active site" description="Proton donor/acceptor" evidence="9">
    <location>
        <position position="756"/>
    </location>
</feature>
<dbReference type="SMART" id="SM00631">
    <property type="entry name" value="Zn_pept"/>
    <property type="match status" value="2"/>
</dbReference>
<dbReference type="InterPro" id="IPR000834">
    <property type="entry name" value="Peptidase_M14"/>
</dbReference>
<dbReference type="PROSITE" id="PS00132">
    <property type="entry name" value="CARBOXYPEPT_ZN_1"/>
    <property type="match status" value="2"/>
</dbReference>
<evidence type="ECO:0000256" key="6">
    <source>
        <dbReference type="ARBA" id="ARBA00022801"/>
    </source>
</evidence>
<dbReference type="SUPFAM" id="SSF53187">
    <property type="entry name" value="Zn-dependent exopeptidases"/>
    <property type="match status" value="2"/>
</dbReference>
<proteinExistence type="inferred from homology"/>
<reference evidence="11" key="1">
    <citation type="journal article" date="2013" name="Genome Biol.">
        <title>Draft genome of the mountain pine beetle, Dendroctonus ponderosae Hopkins, a major forest pest.</title>
        <authorList>
            <person name="Keeling C.I."/>
            <person name="Yuen M.M."/>
            <person name="Liao N.Y."/>
            <person name="Docking T.R."/>
            <person name="Chan S.K."/>
            <person name="Taylor G.A."/>
            <person name="Palmquist D.L."/>
            <person name="Jackman S.D."/>
            <person name="Nguyen A."/>
            <person name="Li M."/>
            <person name="Henderson H."/>
            <person name="Janes J.K."/>
            <person name="Zhao Y."/>
            <person name="Pandoh P."/>
            <person name="Moore R."/>
            <person name="Sperling F.A."/>
            <person name="Huber D.P."/>
            <person name="Birol I."/>
            <person name="Jones S.J."/>
            <person name="Bohlmann J."/>
        </authorList>
    </citation>
    <scope>NUCLEOTIDE SEQUENCE</scope>
</reference>